<feature type="domain" description="Protein kinase" evidence="32">
    <location>
        <begin position="1370"/>
        <end position="1651"/>
    </location>
</feature>
<sequence>MIHEWARPSCIRVPGGGAQGFVPALGSSAAILCRQKGRRWQGAAPQPQRPGEEKAAAAAILRGPGGGEEEEKEEGGGRAWLRLLEELAAARPGEPALMSSSPLSKKRRVSGPDPKPGSNCSPAQSVLSEVPSVPTNGMAKNGSEADIDEGLYSRQLYVLGHEAMKRLQTSSVLVSGLRGLGVEIAKNIILGGVKAVTLHDQGTAQWADLSSQFYLREEDIGKNRAEVSQPRLAELNSYVPVTAHTGPLVEDFLSGFQVVVLTNTPLEEQLRVGAFCHSRGIKLVVADTRGLFGQLFCDFGEEMVLTDSNGEQPLSAMVSMVTKDNPGVVTCLDEARHGFESGDFVSFSEVQGMIELNGNQPIEIKVLGPYTFSICDTSNFSDYIRGGIVTQVKVPKKISFKSLPASLAEPDFVMTDFAKFSRPAQLHIGFQALHQFCAQHSRPPRPRNEEDATELVALAQAVNAQALPAVHQDSLDEDLIRKLAYVAAGDLAPINAFIGGLAAQEVMKACSGKFMPIMQWLYFDALECLPEDKEALTEDKCLPRQNRYDGQVAVFGSDLQEKLGKQKYFLVGAGAIGCELLKNFAMIGLGCGDGGEIIVTDMDTIEKSNLNRQFLFRPWDVTKLKSDTATAAVRQMNPHIRVTSHQNRVGPDTERIYDDDFFQNLDGVANALDNVDARMYMDRRCVYYRKPLLESGTLGTKGNVQVVIPFLTESYSSSQDPPEKSIPICTLKNFPNAIEHTLQWARDEFEGLFKQPAENVNQYLTDPKFVERTLRLAGTQPLEVLEAVQRSLVLQRPQNWADCVTWACHHWHTQYSNNIRQLLHNFPPDQLTSSGAPFWSGPKRCPHPLIFDVNNPLHLDYVMAAANLFAQTYGLMGSQDRAAVATLLQSVQVPEFTPKSGVKIHVSDQELQSANASVDDSRLEELKATLPSPDKLPGFKMCPIDFEKDDDSNFHMDFIVAASNLRAENYDIPPADRHKSKLIAGKIIPAIATTTAAVVGLVCLELYKVVQGHRQLDSYKNGFLNLALPFFGFSEPLAAPRHQYYNQEWTLWDRFEVQGLQPNGEEMTLKQFLDYFKTEHKLEITMLSQGVSMLYSFFMPAAKLKERLDQPMTEIVSRVSKRKLGRHVRALVLELCCNDESGEDVEVPYPAAARAQQPWPKTTGTGACGELEEKEVARPHPGPPPQAPPRRPRGSEVARAPPPVAMDRMKKIKRQLSMTLRGGRGIDKTNGAPEQIGLDESGGGGGSDLGEAPTRAAPGEPRSGRGPLSSAPEIVHEDLKMGSDGESDQASATSSDEVQSPVRVRMRNHPPRKISTEDINKRLSLPADIRLPEGYLEKLTLNSPIFDKPLSRRLRRVSLSEIGFGKLETYIKLDKLGEGTYATVYKGKSKLTDNLVALKEIRLEHEEGAPCTAIREVSLLKDLKHANIVTLHDIIHTEKSLTLVFEYLDKDLKQYLDDCGNVINMHNVKLFLFQLLRGLAYCHRQKVLHRDLKPQNLLINERGELKLADFGLARAKSIPTKTYSNEVVTLWYRPPDILLGSTDYSTQIDMWGVGCIFYEMATGRPLFPGSTVEEQLHFIFRILGTPTEETWPGILSNEEFKTYNYPKYRAEALLSHAPRLDSDGADLLTKLLQFEGRNRISAEDAMKHPFFLSLGERIHKLPDTTSIFALKEIQLQKEANLRSSSMPDSGRPAFRVVDTEF</sequence>
<dbReference type="Gene3D" id="2.40.30.180">
    <property type="entry name" value="Ubiquitin-activating enzyme E1, FCCH domain"/>
    <property type="match status" value="1"/>
</dbReference>
<dbReference type="InterPro" id="IPR033127">
    <property type="entry name" value="UBQ-activ_enz_E1_Cys_AS"/>
</dbReference>
<dbReference type="InterPro" id="IPR000719">
    <property type="entry name" value="Prot_kinase_dom"/>
</dbReference>
<dbReference type="FunFam" id="3.40.50.720:FF:000015">
    <property type="entry name" value="Ubiquitin-activating enzyme E1 1"/>
    <property type="match status" value="1"/>
</dbReference>
<organism evidence="34 35">
    <name type="scientific">Marmota monax</name>
    <name type="common">Woodchuck</name>
    <dbReference type="NCBI Taxonomy" id="9995"/>
    <lineage>
        <taxon>Eukaryota</taxon>
        <taxon>Metazoa</taxon>
        <taxon>Chordata</taxon>
        <taxon>Craniata</taxon>
        <taxon>Vertebrata</taxon>
        <taxon>Euteleostomi</taxon>
        <taxon>Mammalia</taxon>
        <taxon>Eutheria</taxon>
        <taxon>Euarchontoglires</taxon>
        <taxon>Glires</taxon>
        <taxon>Rodentia</taxon>
        <taxon>Sciuromorpha</taxon>
        <taxon>Sciuridae</taxon>
        <taxon>Xerinae</taxon>
        <taxon>Marmotini</taxon>
        <taxon>Marmota</taxon>
    </lineage>
</organism>
<gene>
    <name evidence="33" type="ORF">GHT09_015588</name>
    <name evidence="34" type="ORF">MONAX_5E034472</name>
</gene>
<dbReference type="GO" id="GO:0005524">
    <property type="term" value="F:ATP binding"/>
    <property type="evidence" value="ECO:0007669"/>
    <property type="project" value="UniProtKB-UniRule"/>
</dbReference>
<evidence type="ECO:0000256" key="16">
    <source>
        <dbReference type="ARBA" id="ARBA00022741"/>
    </source>
</evidence>
<evidence type="ECO:0000256" key="26">
    <source>
        <dbReference type="ARBA" id="ARBA00047811"/>
    </source>
</evidence>
<dbReference type="InterPro" id="IPR000011">
    <property type="entry name" value="UBQ/SUMO-activ_enz_E1-like"/>
</dbReference>
<keyword evidence="35" id="KW-1185">Reference proteome</keyword>
<protein>
    <recommendedName>
        <fullName evidence="24">Ubiquitin-like modifier-activating enzyme 1</fullName>
        <ecNumber evidence="8">2.7.11.22</ecNumber>
        <ecNumber evidence="9">6.2.1.45</ecNumber>
    </recommendedName>
    <alternativeName>
        <fullName evidence="23">Ubiquitin-activating enzyme E1</fullName>
    </alternativeName>
</protein>
<dbReference type="InterPro" id="IPR045886">
    <property type="entry name" value="ThiF/MoeB/HesA"/>
</dbReference>
<dbReference type="InterPro" id="IPR035985">
    <property type="entry name" value="Ubiquitin-activating_enz"/>
</dbReference>
<keyword evidence="22" id="KW-0539">Nucleus</keyword>
<dbReference type="Gene3D" id="1.10.10.2660">
    <property type="entry name" value="Ubiquitin-activating enzyme E1, SCCH domain"/>
    <property type="match status" value="1"/>
</dbReference>
<evidence type="ECO:0000256" key="24">
    <source>
        <dbReference type="ARBA" id="ARBA00044109"/>
    </source>
</evidence>
<dbReference type="InterPro" id="IPR032418">
    <property type="entry name" value="E1_FCCH"/>
</dbReference>
<keyword evidence="14" id="KW-0808">Transferase</keyword>
<dbReference type="Gene3D" id="3.10.290.60">
    <property type="entry name" value="Ubiquitin-activating enzyme E1, UFD domain"/>
    <property type="match status" value="1"/>
</dbReference>
<evidence type="ECO:0000256" key="30">
    <source>
        <dbReference type="RuleBase" id="RU000519"/>
    </source>
</evidence>
<dbReference type="PROSITE" id="PS00536">
    <property type="entry name" value="UBIQUITIN_ACTIVAT_1"/>
    <property type="match status" value="1"/>
</dbReference>
<comment type="pathway">
    <text evidence="5">Protein modification; protein ubiquitination.</text>
</comment>
<feature type="compositionally biased region" description="Pro residues" evidence="31">
    <location>
        <begin position="1180"/>
        <end position="1189"/>
    </location>
</feature>
<dbReference type="Proteomes" id="UP000335636">
    <property type="component" value="Unassembled WGS sequence"/>
</dbReference>
<evidence type="ECO:0000256" key="23">
    <source>
        <dbReference type="ARBA" id="ARBA00030371"/>
    </source>
</evidence>
<keyword evidence="16 29" id="KW-0547">Nucleotide-binding</keyword>
<dbReference type="InterPro" id="IPR018075">
    <property type="entry name" value="UBQ-activ_enz_E1"/>
</dbReference>
<feature type="compositionally biased region" description="Polar residues" evidence="31">
    <location>
        <begin position="118"/>
        <end position="127"/>
    </location>
</feature>
<evidence type="ECO:0000313" key="35">
    <source>
        <dbReference type="Proteomes" id="UP000335636"/>
    </source>
</evidence>
<keyword evidence="21" id="KW-0496">Mitochondrion</keyword>
<dbReference type="Gene3D" id="3.40.50.720">
    <property type="entry name" value="NAD(P)-binding Rossmann-like Domain"/>
    <property type="match status" value="1"/>
</dbReference>
<evidence type="ECO:0000256" key="15">
    <source>
        <dbReference type="ARBA" id="ARBA00022737"/>
    </source>
</evidence>
<dbReference type="FunFam" id="3.40.50.12550:FF:000001">
    <property type="entry name" value="Ubiquitin-activating enzyme E1 1"/>
    <property type="match status" value="1"/>
</dbReference>
<evidence type="ECO:0000256" key="29">
    <source>
        <dbReference type="PROSITE-ProRule" id="PRU10141"/>
    </source>
</evidence>
<evidence type="ECO:0000313" key="33">
    <source>
        <dbReference type="EMBL" id="KAF7473767.1"/>
    </source>
</evidence>
<evidence type="ECO:0000259" key="32">
    <source>
        <dbReference type="PROSITE" id="PS50011"/>
    </source>
</evidence>
<dbReference type="InterPro" id="IPR038252">
    <property type="entry name" value="UBA_E1_C_sf"/>
</dbReference>
<dbReference type="FunFam" id="3.50.50.80:FF:000001">
    <property type="entry name" value="ubiquitin-like modifier-activating enzyme 1"/>
    <property type="match status" value="1"/>
</dbReference>
<dbReference type="Gene3D" id="3.30.200.20">
    <property type="entry name" value="Phosphorylase Kinase, domain 1"/>
    <property type="match status" value="1"/>
</dbReference>
<dbReference type="Pfam" id="PF16190">
    <property type="entry name" value="E1_FCCH"/>
    <property type="match status" value="1"/>
</dbReference>
<dbReference type="SUPFAM" id="SSF69572">
    <property type="entry name" value="Activating enzymes of the ubiquitin-like proteins"/>
    <property type="match status" value="2"/>
</dbReference>
<keyword evidence="20" id="KW-0007">Acetylation</keyword>
<evidence type="ECO:0000256" key="13">
    <source>
        <dbReference type="ARBA" id="ARBA00022598"/>
    </source>
</evidence>
<dbReference type="UniPathway" id="UPA00143"/>
<accession>A0A5E4BZE7</accession>
<dbReference type="PANTHER" id="PTHR10953:SF155">
    <property type="entry name" value="UBIQUITIN-LIKE MODIFIER-ACTIVATING ENZYME 1"/>
    <property type="match status" value="1"/>
</dbReference>
<evidence type="ECO:0000256" key="12">
    <source>
        <dbReference type="ARBA" id="ARBA00022553"/>
    </source>
</evidence>
<evidence type="ECO:0000256" key="1">
    <source>
        <dbReference type="ARBA" id="ARBA00000488"/>
    </source>
</evidence>
<comment type="catalytic activity">
    <reaction evidence="1">
        <text>ATP + ubiquitin + [E1 ubiquitin-activating enzyme]-L-cysteine = AMP + diphosphate + S-ubiquitinyl-[E1 ubiquitin-activating enzyme]-L-cysteine.</text>
        <dbReference type="EC" id="6.2.1.45"/>
    </reaction>
</comment>
<dbReference type="GO" id="GO:0004839">
    <property type="term" value="F:ubiquitin activating enzyme activity"/>
    <property type="evidence" value="ECO:0007669"/>
    <property type="project" value="UniProtKB-EC"/>
</dbReference>
<dbReference type="InterPro" id="IPR019572">
    <property type="entry name" value="UBA_E1_SCCH"/>
</dbReference>
<dbReference type="SUPFAM" id="SSF56112">
    <property type="entry name" value="Protein kinase-like (PK-like)"/>
    <property type="match status" value="1"/>
</dbReference>
<comment type="similarity">
    <text evidence="7">Belongs to the protein kinase superfamily. CMGC Ser/Thr protein kinase family. CDC2/CDKX subfamily.</text>
</comment>
<dbReference type="PROSITE" id="PS50011">
    <property type="entry name" value="PROTEIN_KINASE_DOM"/>
    <property type="match status" value="1"/>
</dbReference>
<dbReference type="InterPro" id="IPR042449">
    <property type="entry name" value="Ub-E1_IAD_1"/>
</dbReference>
<evidence type="ECO:0000256" key="3">
    <source>
        <dbReference type="ARBA" id="ARBA00004173"/>
    </source>
</evidence>
<comment type="subcellular location">
    <subcellularLocation>
        <location evidence="4">Cytoplasm</location>
    </subcellularLocation>
    <subcellularLocation>
        <location evidence="3">Mitochondrion</location>
    </subcellularLocation>
    <subcellularLocation>
        <location evidence="2">Nucleus</location>
    </subcellularLocation>
</comment>
<keyword evidence="18 30" id="KW-0833">Ubl conjugation pathway</keyword>
<keyword evidence="15" id="KW-0677">Repeat</keyword>
<evidence type="ECO:0000256" key="28">
    <source>
        <dbReference type="PROSITE-ProRule" id="PRU10132"/>
    </source>
</evidence>
<evidence type="ECO:0000313" key="34">
    <source>
        <dbReference type="EMBL" id="VTJ74983.1"/>
    </source>
</evidence>
<comment type="catalytic activity">
    <reaction evidence="26">
        <text>L-threonyl-[protein] + ATP = O-phospho-L-threonyl-[protein] + ADP + H(+)</text>
        <dbReference type="Rhea" id="RHEA:46608"/>
        <dbReference type="Rhea" id="RHEA-COMP:11060"/>
        <dbReference type="Rhea" id="RHEA-COMP:11605"/>
        <dbReference type="ChEBI" id="CHEBI:15378"/>
        <dbReference type="ChEBI" id="CHEBI:30013"/>
        <dbReference type="ChEBI" id="CHEBI:30616"/>
        <dbReference type="ChEBI" id="CHEBI:61977"/>
        <dbReference type="ChEBI" id="CHEBI:456216"/>
        <dbReference type="EC" id="2.7.11.22"/>
    </reaction>
</comment>
<dbReference type="FunFam" id="3.30.200.20:FF:000007">
    <property type="entry name" value="Cyclin-dependent kinase 14, putative"/>
    <property type="match status" value="1"/>
</dbReference>
<dbReference type="Pfam" id="PF16191">
    <property type="entry name" value="E1_4HB"/>
    <property type="match status" value="1"/>
</dbReference>
<dbReference type="Pfam" id="PF00069">
    <property type="entry name" value="Pkinase"/>
    <property type="match status" value="1"/>
</dbReference>
<dbReference type="EMBL" id="WJEC01004974">
    <property type="protein sequence ID" value="KAF7473767.1"/>
    <property type="molecule type" value="Genomic_DNA"/>
</dbReference>
<dbReference type="InterPro" id="IPR017441">
    <property type="entry name" value="Protein_kinase_ATP_BS"/>
</dbReference>
<comment type="catalytic activity">
    <reaction evidence="27">
        <text>L-seryl-[protein] + ATP = O-phospho-L-seryl-[protein] + ADP + H(+)</text>
        <dbReference type="Rhea" id="RHEA:17989"/>
        <dbReference type="Rhea" id="RHEA-COMP:9863"/>
        <dbReference type="Rhea" id="RHEA-COMP:11604"/>
        <dbReference type="ChEBI" id="CHEBI:15378"/>
        <dbReference type="ChEBI" id="CHEBI:29999"/>
        <dbReference type="ChEBI" id="CHEBI:30616"/>
        <dbReference type="ChEBI" id="CHEBI:83421"/>
        <dbReference type="ChEBI" id="CHEBI:456216"/>
        <dbReference type="EC" id="2.7.11.22"/>
    </reaction>
</comment>
<dbReference type="GO" id="GO:0004693">
    <property type="term" value="F:cyclin-dependent protein serine/threonine kinase activity"/>
    <property type="evidence" value="ECO:0007669"/>
    <property type="project" value="UniProtKB-EC"/>
</dbReference>
<evidence type="ECO:0000256" key="21">
    <source>
        <dbReference type="ARBA" id="ARBA00023128"/>
    </source>
</evidence>
<dbReference type="SMART" id="SM00985">
    <property type="entry name" value="UBA_e1_C"/>
    <property type="match status" value="1"/>
</dbReference>
<dbReference type="EMBL" id="CABDUW010000774">
    <property type="protein sequence ID" value="VTJ74983.1"/>
    <property type="molecule type" value="Genomic_DNA"/>
</dbReference>
<evidence type="ECO:0000256" key="8">
    <source>
        <dbReference type="ARBA" id="ARBA00012425"/>
    </source>
</evidence>
<evidence type="ECO:0000256" key="31">
    <source>
        <dbReference type="SAM" id="MobiDB-lite"/>
    </source>
</evidence>
<feature type="region of interest" description="Disordered" evidence="31">
    <location>
        <begin position="92"/>
        <end position="144"/>
    </location>
</feature>
<dbReference type="InterPro" id="IPR032420">
    <property type="entry name" value="E1_4HB"/>
</dbReference>
<feature type="region of interest" description="Disordered" evidence="31">
    <location>
        <begin position="38"/>
        <end position="77"/>
    </location>
</feature>
<comment type="function">
    <text evidence="25">Catalyzes the first step in ubiquitin conjugation to mark cellular proteins for degradation through the ubiquitin-proteasome system. Activates ubiquitin by first adenylating its C-terminal glycine residue with ATP, and thereafter linking this residue to the side chain of a cysteine residue in E1, yielding a ubiquitin-E1 thioester and free AMP. Essential for the formation of radiation-induced foci, timely DNA repair and for response to replication stress. Promotes the recruitment of TP53BP1 and BRCA1 at DNA damage sites.</text>
</comment>
<keyword evidence="19 29" id="KW-0067">ATP-binding</keyword>
<comment type="similarity">
    <text evidence="6 30">Belongs to the ubiquitin-activating E1 family.</text>
</comment>
<dbReference type="EC" id="2.7.11.22" evidence="8"/>
<dbReference type="Proteomes" id="UP000662637">
    <property type="component" value="Unassembled WGS sequence"/>
</dbReference>
<dbReference type="PANTHER" id="PTHR10953">
    <property type="entry name" value="UBIQUITIN-ACTIVATING ENZYME E1"/>
    <property type="match status" value="1"/>
</dbReference>
<dbReference type="InterPro" id="IPR008271">
    <property type="entry name" value="Ser/Thr_kinase_AS"/>
</dbReference>
<dbReference type="InterPro" id="IPR042063">
    <property type="entry name" value="Ubi_acti_E1_SCCH"/>
</dbReference>
<dbReference type="FunFam" id="1.10.10.2660:FF:000001">
    <property type="entry name" value="Ubiquitin-activating enzyme E1 1"/>
    <property type="match status" value="1"/>
</dbReference>
<evidence type="ECO:0000256" key="10">
    <source>
        <dbReference type="ARBA" id="ARBA00022490"/>
    </source>
</evidence>
<keyword evidence="17" id="KW-0418">Kinase</keyword>
<keyword evidence="12" id="KW-0597">Phosphoprotein</keyword>
<evidence type="ECO:0000256" key="17">
    <source>
        <dbReference type="ARBA" id="ARBA00022777"/>
    </source>
</evidence>
<feature type="region of interest" description="Disordered" evidence="31">
    <location>
        <begin position="1175"/>
        <end position="1301"/>
    </location>
</feature>
<evidence type="ECO:0000256" key="11">
    <source>
        <dbReference type="ARBA" id="ARBA00022527"/>
    </source>
</evidence>
<keyword evidence="13 30" id="KW-0436">Ligase</keyword>
<reference evidence="33" key="2">
    <citation type="submission" date="2020-08" db="EMBL/GenBank/DDBJ databases">
        <authorList>
            <person name="Shumante A."/>
            <person name="Zimin A.V."/>
            <person name="Puiu D."/>
            <person name="Salzberg S.L."/>
        </authorList>
    </citation>
    <scope>NUCLEOTIDE SEQUENCE</scope>
    <source>
        <strain evidence="33">WC2-LM</strain>
        <tissue evidence="33">Liver</tissue>
    </source>
</reference>
<dbReference type="SMART" id="SM00220">
    <property type="entry name" value="S_TKc"/>
    <property type="match status" value="1"/>
</dbReference>
<evidence type="ECO:0000256" key="22">
    <source>
        <dbReference type="ARBA" id="ARBA00023242"/>
    </source>
</evidence>
<proteinExistence type="inferred from homology"/>
<dbReference type="CDD" id="cd01491">
    <property type="entry name" value="Ube1_repeat1"/>
    <property type="match status" value="1"/>
</dbReference>
<dbReference type="Pfam" id="PF10585">
    <property type="entry name" value="UBA_E1_SCCH"/>
    <property type="match status" value="1"/>
</dbReference>
<evidence type="ECO:0000256" key="20">
    <source>
        <dbReference type="ARBA" id="ARBA00022990"/>
    </source>
</evidence>
<reference evidence="34 35" key="1">
    <citation type="submission" date="2019-04" db="EMBL/GenBank/DDBJ databases">
        <authorList>
            <person name="Alioto T."/>
            <person name="Alioto T."/>
        </authorList>
    </citation>
    <scope>NUCLEOTIDE SEQUENCE [LARGE SCALE GENOMIC DNA]</scope>
</reference>
<evidence type="ECO:0000256" key="5">
    <source>
        <dbReference type="ARBA" id="ARBA00004906"/>
    </source>
</evidence>
<dbReference type="Pfam" id="PF00899">
    <property type="entry name" value="ThiF"/>
    <property type="match status" value="1"/>
</dbReference>
<dbReference type="InterPro" id="IPR000594">
    <property type="entry name" value="ThiF_NAD_FAD-bd"/>
</dbReference>
<dbReference type="InterPro" id="IPR042302">
    <property type="entry name" value="E1_FCCH_sf"/>
</dbReference>
<evidence type="ECO:0000256" key="2">
    <source>
        <dbReference type="ARBA" id="ARBA00004123"/>
    </source>
</evidence>
<evidence type="ECO:0000256" key="27">
    <source>
        <dbReference type="ARBA" id="ARBA00048367"/>
    </source>
</evidence>
<dbReference type="PROSITE" id="PS00107">
    <property type="entry name" value="PROTEIN_KINASE_ATP"/>
    <property type="match status" value="1"/>
</dbReference>
<dbReference type="GO" id="GO:0006511">
    <property type="term" value="P:ubiquitin-dependent protein catabolic process"/>
    <property type="evidence" value="ECO:0007669"/>
    <property type="project" value="TreeGrafter"/>
</dbReference>
<dbReference type="GO" id="GO:0005739">
    <property type="term" value="C:mitochondrion"/>
    <property type="evidence" value="ECO:0007669"/>
    <property type="project" value="UniProtKB-SubCell"/>
</dbReference>
<feature type="active site" description="Glycyl thioester intermediate" evidence="28">
    <location>
        <position position="729"/>
    </location>
</feature>
<dbReference type="NCBIfam" id="TIGR01408">
    <property type="entry name" value="Ube1"/>
    <property type="match status" value="1"/>
</dbReference>
<dbReference type="InterPro" id="IPR011009">
    <property type="entry name" value="Kinase-like_dom_sf"/>
</dbReference>
<evidence type="ECO:0000256" key="19">
    <source>
        <dbReference type="ARBA" id="ARBA00022840"/>
    </source>
</evidence>
<dbReference type="InterPro" id="IPR018965">
    <property type="entry name" value="Ub-activating_enz_E1_C"/>
</dbReference>
<dbReference type="FunFam" id="1.10.510.10:FF:000061">
    <property type="entry name" value="Putative cyclin-dependent kinase 17"/>
    <property type="match status" value="1"/>
</dbReference>
<feature type="compositionally biased region" description="Basic and acidic residues" evidence="31">
    <location>
        <begin position="1274"/>
        <end position="1283"/>
    </location>
</feature>
<dbReference type="PRINTS" id="PR01849">
    <property type="entry name" value="UBIQUITINACT"/>
</dbReference>
<evidence type="ECO:0000256" key="25">
    <source>
        <dbReference type="ARBA" id="ARBA00046264"/>
    </source>
</evidence>
<dbReference type="Gene3D" id="3.50.50.80">
    <property type="entry name" value="Ubiquitin-activating enzyme E1, inactive adenylation domain, subdomain 1"/>
    <property type="match status" value="1"/>
</dbReference>
<dbReference type="EC" id="6.2.1.45" evidence="9"/>
<evidence type="ECO:0000256" key="7">
    <source>
        <dbReference type="ARBA" id="ARBA00006485"/>
    </source>
</evidence>
<evidence type="ECO:0000256" key="6">
    <source>
        <dbReference type="ARBA" id="ARBA00005673"/>
    </source>
</evidence>
<dbReference type="FunFam" id="2.40.30.180:FF:000001">
    <property type="entry name" value="ubiquitin-like modifier-activating enzyme 1"/>
    <property type="match status" value="1"/>
</dbReference>
<dbReference type="GO" id="GO:0005634">
    <property type="term" value="C:nucleus"/>
    <property type="evidence" value="ECO:0007669"/>
    <property type="project" value="UniProtKB-SubCell"/>
</dbReference>
<evidence type="ECO:0000256" key="9">
    <source>
        <dbReference type="ARBA" id="ARBA00012990"/>
    </source>
</evidence>
<keyword evidence="10" id="KW-0963">Cytoplasm</keyword>
<feature type="compositionally biased region" description="Polar residues" evidence="31">
    <location>
        <begin position="1288"/>
        <end position="1298"/>
    </location>
</feature>
<name>A0A5E4BZE7_MARMO</name>
<feature type="binding site" evidence="29">
    <location>
        <position position="1399"/>
    </location>
    <ligand>
        <name>ATP</name>
        <dbReference type="ChEBI" id="CHEBI:30616"/>
    </ligand>
</feature>
<evidence type="ECO:0000256" key="18">
    <source>
        <dbReference type="ARBA" id="ARBA00022786"/>
    </source>
</evidence>
<dbReference type="InterPro" id="IPR018074">
    <property type="entry name" value="UBQ-activ_enz_E1_CS"/>
</dbReference>
<dbReference type="FunFam" id="3.10.290.60:FF:000002">
    <property type="entry name" value="Ubiquitin-like modifier-activating enzyme 1"/>
    <property type="match status" value="1"/>
</dbReference>
<dbReference type="CDD" id="cd07873">
    <property type="entry name" value="STKc_PCTAIRE1"/>
    <property type="match status" value="1"/>
</dbReference>
<dbReference type="Gene3D" id="3.40.50.12550">
    <property type="entry name" value="Ubiquitin-activating enzyme E1, inactive adenylation domain, subdomain 2"/>
    <property type="match status" value="1"/>
</dbReference>
<dbReference type="GO" id="GO:0006974">
    <property type="term" value="P:DNA damage response"/>
    <property type="evidence" value="ECO:0007669"/>
    <property type="project" value="TreeGrafter"/>
</dbReference>
<dbReference type="Gene3D" id="1.10.510.10">
    <property type="entry name" value="Transferase(Phosphotransferase) domain 1"/>
    <property type="match status" value="1"/>
</dbReference>
<keyword evidence="11" id="KW-0723">Serine/threonine-protein kinase</keyword>
<dbReference type="Pfam" id="PF09358">
    <property type="entry name" value="E1_UFD"/>
    <property type="match status" value="1"/>
</dbReference>
<evidence type="ECO:0000256" key="4">
    <source>
        <dbReference type="ARBA" id="ARBA00004496"/>
    </source>
</evidence>
<evidence type="ECO:0000256" key="14">
    <source>
        <dbReference type="ARBA" id="ARBA00022679"/>
    </source>
</evidence>
<dbReference type="PROSITE" id="PS00865">
    <property type="entry name" value="UBIQUITIN_ACTIVAT_2"/>
    <property type="match status" value="1"/>
</dbReference>
<dbReference type="CDD" id="cd01490">
    <property type="entry name" value="Ube1_repeat2"/>
    <property type="match status" value="1"/>
</dbReference>
<dbReference type="PROSITE" id="PS00108">
    <property type="entry name" value="PROTEIN_KINASE_ST"/>
    <property type="match status" value="1"/>
</dbReference>